<sequence>MSATYFFKPLTVNQFVEEFLNIRDTSRPLSDRDRVKPSIAEVTPFRVTCICRTNEASFGRRGGRQLQPVVWATLVPCLADVRRGIGGEVSGSAAVGCTADGEGGERLE</sequence>
<dbReference type="EMBL" id="SPHZ02000001">
    <property type="protein sequence ID" value="KAF0932339.1"/>
    <property type="molecule type" value="Genomic_DNA"/>
</dbReference>
<reference evidence="1 2" key="1">
    <citation type="submission" date="2019-11" db="EMBL/GenBank/DDBJ databases">
        <title>Whole genome sequence of Oryza granulata.</title>
        <authorList>
            <person name="Li W."/>
        </authorList>
    </citation>
    <scope>NUCLEOTIDE SEQUENCE [LARGE SCALE GENOMIC DNA]</scope>
    <source>
        <strain evidence="2">cv. Menghai</strain>
        <tissue evidence="1">Leaf</tissue>
    </source>
</reference>
<keyword evidence="2" id="KW-1185">Reference proteome</keyword>
<proteinExistence type="predicted"/>
<evidence type="ECO:0000313" key="2">
    <source>
        <dbReference type="Proteomes" id="UP000479710"/>
    </source>
</evidence>
<protein>
    <submittedName>
        <fullName evidence="1">Uncharacterized protein</fullName>
    </submittedName>
</protein>
<organism evidence="1 2">
    <name type="scientific">Oryza meyeriana var. granulata</name>
    <dbReference type="NCBI Taxonomy" id="110450"/>
    <lineage>
        <taxon>Eukaryota</taxon>
        <taxon>Viridiplantae</taxon>
        <taxon>Streptophyta</taxon>
        <taxon>Embryophyta</taxon>
        <taxon>Tracheophyta</taxon>
        <taxon>Spermatophyta</taxon>
        <taxon>Magnoliopsida</taxon>
        <taxon>Liliopsida</taxon>
        <taxon>Poales</taxon>
        <taxon>Poaceae</taxon>
        <taxon>BOP clade</taxon>
        <taxon>Oryzoideae</taxon>
        <taxon>Oryzeae</taxon>
        <taxon>Oryzinae</taxon>
        <taxon>Oryza</taxon>
        <taxon>Oryza meyeriana</taxon>
    </lineage>
</organism>
<dbReference type="OrthoDB" id="673267at2759"/>
<gene>
    <name evidence="1" type="ORF">E2562_009598</name>
</gene>
<name>A0A6G1F679_9ORYZ</name>
<accession>A0A6G1F679</accession>
<comment type="caution">
    <text evidence="1">The sequence shown here is derived from an EMBL/GenBank/DDBJ whole genome shotgun (WGS) entry which is preliminary data.</text>
</comment>
<dbReference type="AlphaFoldDB" id="A0A6G1F679"/>
<evidence type="ECO:0000313" key="1">
    <source>
        <dbReference type="EMBL" id="KAF0932339.1"/>
    </source>
</evidence>
<dbReference type="Proteomes" id="UP000479710">
    <property type="component" value="Unassembled WGS sequence"/>
</dbReference>